<dbReference type="EMBL" id="JBBBZM010000035">
    <property type="protein sequence ID" value="KAL0637369.1"/>
    <property type="molecule type" value="Genomic_DNA"/>
</dbReference>
<comment type="caution">
    <text evidence="9">The sequence shown here is derived from an EMBL/GenBank/DDBJ whole genome shotgun (WGS) entry which is preliminary data.</text>
</comment>
<evidence type="ECO:0000256" key="6">
    <source>
        <dbReference type="PROSITE-ProRule" id="PRU00221"/>
    </source>
</evidence>
<feature type="compositionally biased region" description="Basic and acidic residues" evidence="7">
    <location>
        <begin position="81"/>
        <end position="101"/>
    </location>
</feature>
<feature type="region of interest" description="Disordered" evidence="7">
    <location>
        <begin position="1"/>
        <end position="101"/>
    </location>
</feature>
<dbReference type="PANTHER" id="PTHR22847">
    <property type="entry name" value="WD40 REPEAT PROTEIN"/>
    <property type="match status" value="1"/>
</dbReference>
<reference evidence="9 10" key="1">
    <citation type="submission" date="2024-02" db="EMBL/GenBank/DDBJ databases">
        <title>Discinaceae phylogenomics.</title>
        <authorList>
            <person name="Dirks A.C."/>
            <person name="James T.Y."/>
        </authorList>
    </citation>
    <scope>NUCLEOTIDE SEQUENCE [LARGE SCALE GENOMIC DNA]</scope>
    <source>
        <strain evidence="9 10">ACD0624</strain>
    </source>
</reference>
<dbReference type="InterPro" id="IPR015943">
    <property type="entry name" value="WD40/YVTN_repeat-like_dom_sf"/>
</dbReference>
<sequence>MRGDMDSDDERHQHDNASPGGSSDNDEPMEDHDADPASDSDAHSDSDLDADNDADADGDADASAGEASDADGEDDSQQPADPHRSRSTSKEPLDIRPRPRLRDGAATAFTYDIVPYIAAPQSTSINTFCATPCMRWIFTGGSDGYIRRFDWFGSINGRVPLTVAQRHPFVDSVTRAGILLSYWENEEPVVKSEHLYVPETTDDLKLSPVYSLAVQNQSLWLLSGLESGGINLQSVRHDEGKIITTLRKHTSAVSVLTLASDEKSLLSGSWDRNVYDWDLNTGQTKRDFLSNAGQVSSIAFRPFADNWHEVKRDTPTNGISGGRRSEGGTNGVSGASKDDDEDAPGSPAESTRSFGSLFGDDDDEMGGMSNSPAAPPPVPHAPVPAPSVDPDPITTPSSSTDQNTFLASSMDGTFRIWDRRQSSPIATSTPSKGVPPWCMSSCWSTDGNFVYVGRRNGTVEEFSVHKGIGEAVRTMKFPLGSGPVSAVWAMPNGKHLICASFDNLRLYDLSDQGTKSTVPFLIIPGHHGGVISSLYVDTTCQYMISTAGNRGWEGVSTEVLLGYEIVMIP</sequence>
<dbReference type="InterPro" id="IPR001680">
    <property type="entry name" value="WD40_rpt"/>
</dbReference>
<feature type="region of interest" description="Disordered" evidence="7">
    <location>
        <begin position="309"/>
        <end position="406"/>
    </location>
</feature>
<evidence type="ECO:0000259" key="8">
    <source>
        <dbReference type="Pfam" id="PF23798"/>
    </source>
</evidence>
<feature type="repeat" description="WD" evidence="6">
    <location>
        <begin position="399"/>
        <end position="427"/>
    </location>
</feature>
<dbReference type="PROSITE" id="PS50294">
    <property type="entry name" value="WD_REPEATS_REGION"/>
    <property type="match status" value="1"/>
</dbReference>
<dbReference type="InterPro" id="IPR057544">
    <property type="entry name" value="Beta-prop_SPT8"/>
</dbReference>
<keyword evidence="10" id="KW-1185">Reference proteome</keyword>
<keyword evidence="2" id="KW-0677">Repeat</keyword>
<dbReference type="Proteomes" id="UP001447188">
    <property type="component" value="Unassembled WGS sequence"/>
</dbReference>
<evidence type="ECO:0000256" key="5">
    <source>
        <dbReference type="ARBA" id="ARBA00043913"/>
    </source>
</evidence>
<organism evidence="9 10">
    <name type="scientific">Discina gigas</name>
    <dbReference type="NCBI Taxonomy" id="1032678"/>
    <lineage>
        <taxon>Eukaryota</taxon>
        <taxon>Fungi</taxon>
        <taxon>Dikarya</taxon>
        <taxon>Ascomycota</taxon>
        <taxon>Pezizomycotina</taxon>
        <taxon>Pezizomycetes</taxon>
        <taxon>Pezizales</taxon>
        <taxon>Discinaceae</taxon>
        <taxon>Discina</taxon>
    </lineage>
</organism>
<protein>
    <recommendedName>
        <fullName evidence="4">Mitochondrial division protein 1</fullName>
    </recommendedName>
</protein>
<feature type="compositionally biased region" description="Basic and acidic residues" evidence="7">
    <location>
        <begin position="1"/>
        <end position="15"/>
    </location>
</feature>
<gene>
    <name evidence="9" type="primary">SPT8</name>
    <name evidence="9" type="ORF">Q9L58_003572</name>
</gene>
<dbReference type="Pfam" id="PF23798">
    <property type="entry name" value="Beta-prop_SPT8"/>
    <property type="match status" value="1"/>
</dbReference>
<proteinExistence type="inferred from homology"/>
<dbReference type="PROSITE" id="PS50082">
    <property type="entry name" value="WD_REPEATS_2"/>
    <property type="match status" value="2"/>
</dbReference>
<comment type="similarity">
    <text evidence="3">Belongs to the WD repeat MDV1/CAF4 family.</text>
</comment>
<evidence type="ECO:0000256" key="2">
    <source>
        <dbReference type="ARBA" id="ARBA00022737"/>
    </source>
</evidence>
<evidence type="ECO:0000313" key="9">
    <source>
        <dbReference type="EMBL" id="KAL0637369.1"/>
    </source>
</evidence>
<evidence type="ECO:0000313" key="10">
    <source>
        <dbReference type="Proteomes" id="UP001447188"/>
    </source>
</evidence>
<dbReference type="SMART" id="SM00320">
    <property type="entry name" value="WD40"/>
    <property type="match status" value="5"/>
</dbReference>
<feature type="compositionally biased region" description="Acidic residues" evidence="7">
    <location>
        <begin position="24"/>
        <end position="38"/>
    </location>
</feature>
<evidence type="ECO:0000256" key="3">
    <source>
        <dbReference type="ARBA" id="ARBA00038415"/>
    </source>
</evidence>
<dbReference type="InterPro" id="IPR036322">
    <property type="entry name" value="WD40_repeat_dom_sf"/>
</dbReference>
<feature type="compositionally biased region" description="Polar residues" evidence="7">
    <location>
        <begin position="394"/>
        <end position="406"/>
    </location>
</feature>
<feature type="repeat" description="WD" evidence="6">
    <location>
        <begin position="246"/>
        <end position="287"/>
    </location>
</feature>
<evidence type="ECO:0000256" key="1">
    <source>
        <dbReference type="ARBA" id="ARBA00022574"/>
    </source>
</evidence>
<accession>A0ABR3GN64</accession>
<evidence type="ECO:0000256" key="7">
    <source>
        <dbReference type="SAM" id="MobiDB-lite"/>
    </source>
</evidence>
<feature type="compositionally biased region" description="Pro residues" evidence="7">
    <location>
        <begin position="373"/>
        <end position="389"/>
    </location>
</feature>
<keyword evidence="1 6" id="KW-0853">WD repeat</keyword>
<feature type="domain" description="Transcription factor spt8 beta-propeller" evidence="8">
    <location>
        <begin position="111"/>
        <end position="565"/>
    </location>
</feature>
<dbReference type="PANTHER" id="PTHR22847:SF637">
    <property type="entry name" value="WD REPEAT DOMAIN 5B"/>
    <property type="match status" value="1"/>
</dbReference>
<name>A0ABR3GN64_9PEZI</name>
<dbReference type="Gene3D" id="2.130.10.10">
    <property type="entry name" value="YVTN repeat-like/Quinoprotein amine dehydrogenase"/>
    <property type="match status" value="2"/>
</dbReference>
<evidence type="ECO:0000256" key="4">
    <source>
        <dbReference type="ARBA" id="ARBA00039789"/>
    </source>
</evidence>
<feature type="compositionally biased region" description="Acidic residues" evidence="7">
    <location>
        <begin position="47"/>
        <end position="60"/>
    </location>
</feature>
<comment type="function">
    <text evidence="5">Involved in mitochondrial fission. Acts as an adapter protein required to form mitochondrial fission complexes. Formation of these complexes is required to promote constriction and fission of the mitochondrial compartment at a late step in mitochondrial division.</text>
</comment>
<dbReference type="SUPFAM" id="SSF50978">
    <property type="entry name" value="WD40 repeat-like"/>
    <property type="match status" value="1"/>
</dbReference>